<gene>
    <name evidence="2" type="ORF">EA26_09550</name>
</gene>
<sequence>MFNFFKPYKIMVSPSISGVVLKQGEPVANMEISLLAGLNDYYDRTTATDNNGYFHFDEIIHRQWFKPSSINTNLIGIEINANFNGNKVLLWSSHTGLDLHDYVLDNLNNLECDIDEMAFEYHFKNRVVPKGRSHTVFGVCRLKGYEEKVLREDL</sequence>
<dbReference type="Proteomes" id="UP000029994">
    <property type="component" value="Unassembled WGS sequence"/>
</dbReference>
<dbReference type="InterPro" id="IPR046474">
    <property type="entry name" value="DUF6795"/>
</dbReference>
<proteinExistence type="predicted"/>
<evidence type="ECO:0000259" key="1">
    <source>
        <dbReference type="Pfam" id="PF20598"/>
    </source>
</evidence>
<evidence type="ECO:0000313" key="2">
    <source>
        <dbReference type="EMBL" id="KGK11540.1"/>
    </source>
</evidence>
<dbReference type="AlphaFoldDB" id="A0A099MKF0"/>
<organism evidence="2 3">
    <name type="scientific">Vibrio navarrensis</name>
    <dbReference type="NCBI Taxonomy" id="29495"/>
    <lineage>
        <taxon>Bacteria</taxon>
        <taxon>Pseudomonadati</taxon>
        <taxon>Pseudomonadota</taxon>
        <taxon>Gammaproteobacteria</taxon>
        <taxon>Vibrionales</taxon>
        <taxon>Vibrionaceae</taxon>
        <taxon>Vibrio</taxon>
    </lineage>
</organism>
<reference evidence="2 3" key="1">
    <citation type="submission" date="2014-04" db="EMBL/GenBank/DDBJ databases">
        <title>Genome sequencing of Vibrio navarrensis strains.</title>
        <authorList>
            <person name="Gladney L.M."/>
            <person name="Katz L.S."/>
            <person name="Marino-Ramirez L."/>
            <person name="Jordan I.K."/>
        </authorList>
    </citation>
    <scope>NUCLEOTIDE SEQUENCE [LARGE SCALE GENOMIC DNA]</scope>
    <source>
        <strain evidence="2 3">ATCC 51183</strain>
    </source>
</reference>
<dbReference type="EMBL" id="JMCG01000001">
    <property type="protein sequence ID" value="KGK11540.1"/>
    <property type="molecule type" value="Genomic_DNA"/>
</dbReference>
<evidence type="ECO:0000313" key="3">
    <source>
        <dbReference type="Proteomes" id="UP000029994"/>
    </source>
</evidence>
<dbReference type="STRING" id="29495.EA26_09550"/>
<dbReference type="SUPFAM" id="SSF49478">
    <property type="entry name" value="Cna protein B-type domain"/>
    <property type="match status" value="1"/>
</dbReference>
<keyword evidence="3" id="KW-1185">Reference proteome</keyword>
<feature type="domain" description="DUF6795" evidence="1">
    <location>
        <begin position="16"/>
        <end position="115"/>
    </location>
</feature>
<accession>A0A099MKF0</accession>
<dbReference type="Pfam" id="PF20598">
    <property type="entry name" value="DUF6795"/>
    <property type="match status" value="1"/>
</dbReference>
<comment type="caution">
    <text evidence="2">The sequence shown here is derived from an EMBL/GenBank/DDBJ whole genome shotgun (WGS) entry which is preliminary data.</text>
</comment>
<protein>
    <recommendedName>
        <fullName evidence="1">DUF6795 domain-containing protein</fullName>
    </recommendedName>
</protein>
<name>A0A099MKF0_9VIBR</name>